<reference evidence="6 7" key="1">
    <citation type="submission" date="2019-09" db="EMBL/GenBank/DDBJ databases">
        <authorList>
            <person name="Chandra G."/>
            <person name="Truman W A."/>
        </authorList>
    </citation>
    <scope>NUCLEOTIDE SEQUENCE [LARGE SCALE GENOMIC DNA]</scope>
    <source>
        <strain evidence="6">PS870</strain>
    </source>
</reference>
<feature type="signal peptide" evidence="5">
    <location>
        <begin position="1"/>
        <end position="33"/>
    </location>
</feature>
<sequence precursor="true">MNSPFSNARKGFPLVWRLSLCSAVSTLMNPACADFLQDSKSSLELRNYYFNRDFRQSGVAQSKAEEWAQGFILRLESGYTDGMLGVGFDAIGLVGVKLDSSPDRSGTGLLNTERGPGGRAEDDYGELGLTGKLRLARSTLKVGTLLPRMPVVMYNDSRLLPQTFRGAWLNSADLDNLSLDLGRLDQTNLRNSSDNEDMSVFNGGSRNIRLGSHATSDRFDFAGATYRWVPALSTAYHYGELEGIYQQHYLTLNHKWTISEDQTLNSDLRWARSLDEGNSNVDNSALGAMLTYSARGHAVGLGYQRMSGDTGFANINGTDGYLVNLVQINDFGNQDERSWQARYDYNFAAVGIPGLTFMTRYLSGDDVTVRNRAEGGKEWERDSELGYVIQSGPLKDLGLKWKNASARSNFSSDIDENRLIVTYSLALW</sequence>
<dbReference type="PANTHER" id="PTHR34596">
    <property type="entry name" value="CHITOPORIN"/>
    <property type="match status" value="1"/>
</dbReference>
<organism evidence="6 7">
    <name type="scientific">Pseudomonas fluorescens</name>
    <dbReference type="NCBI Taxonomy" id="294"/>
    <lineage>
        <taxon>Bacteria</taxon>
        <taxon>Pseudomonadati</taxon>
        <taxon>Pseudomonadota</taxon>
        <taxon>Gammaproteobacteria</taxon>
        <taxon>Pseudomonadales</taxon>
        <taxon>Pseudomonadaceae</taxon>
        <taxon>Pseudomonas</taxon>
    </lineage>
</organism>
<dbReference type="PANTHER" id="PTHR34596:SF2">
    <property type="entry name" value="CHITOPORIN"/>
    <property type="match status" value="1"/>
</dbReference>
<evidence type="ECO:0000256" key="5">
    <source>
        <dbReference type="SAM" id="SignalP"/>
    </source>
</evidence>
<dbReference type="InterPro" id="IPR023614">
    <property type="entry name" value="Porin_dom_sf"/>
</dbReference>
<comment type="similarity">
    <text evidence="1">Belongs to the outer membrane porin (Opr) (TC 1.B.25) family.</text>
</comment>
<feature type="region of interest" description="Disordered" evidence="4">
    <location>
        <begin position="102"/>
        <end position="121"/>
    </location>
</feature>
<dbReference type="GO" id="GO:0016020">
    <property type="term" value="C:membrane"/>
    <property type="evidence" value="ECO:0007669"/>
    <property type="project" value="InterPro"/>
</dbReference>
<accession>A0A5E7PHC8</accession>
<dbReference type="EMBL" id="CABVIK010000020">
    <property type="protein sequence ID" value="VVP48974.1"/>
    <property type="molecule type" value="Genomic_DNA"/>
</dbReference>
<dbReference type="FunFam" id="2.40.160.10:FF:000008">
    <property type="entry name" value="OprD family porin"/>
    <property type="match status" value="1"/>
</dbReference>
<proteinExistence type="inferred from homology"/>
<evidence type="ECO:0000256" key="3">
    <source>
        <dbReference type="ARBA" id="ARBA00022729"/>
    </source>
</evidence>
<dbReference type="RefSeq" id="WP_154913341.1">
    <property type="nucleotide sequence ID" value="NZ_CABVIK010000020.1"/>
</dbReference>
<evidence type="ECO:0000256" key="4">
    <source>
        <dbReference type="SAM" id="MobiDB-lite"/>
    </source>
</evidence>
<dbReference type="InterPro" id="IPR005318">
    <property type="entry name" value="OM_porin_bac"/>
</dbReference>
<evidence type="ECO:0000313" key="6">
    <source>
        <dbReference type="EMBL" id="VVP48974.1"/>
    </source>
</evidence>
<keyword evidence="2" id="KW-0813">Transport</keyword>
<dbReference type="AlphaFoldDB" id="A0A5E7PHC8"/>
<name>A0A5E7PHC8_PSEFL</name>
<gene>
    <name evidence="6" type="primary">nicP_5</name>
    <name evidence="6" type="ORF">PS870_05210</name>
</gene>
<dbReference type="GO" id="GO:0015288">
    <property type="term" value="F:porin activity"/>
    <property type="evidence" value="ECO:0007669"/>
    <property type="project" value="TreeGrafter"/>
</dbReference>
<protein>
    <submittedName>
        <fullName evidence="6">Porin-like protein NicP</fullName>
    </submittedName>
</protein>
<evidence type="ECO:0000256" key="1">
    <source>
        <dbReference type="ARBA" id="ARBA00009075"/>
    </source>
</evidence>
<dbReference type="Gene3D" id="2.40.160.10">
    <property type="entry name" value="Porin"/>
    <property type="match status" value="1"/>
</dbReference>
<evidence type="ECO:0000256" key="2">
    <source>
        <dbReference type="ARBA" id="ARBA00022448"/>
    </source>
</evidence>
<feature type="chain" id="PRO_5022911675" evidence="5">
    <location>
        <begin position="34"/>
        <end position="428"/>
    </location>
</feature>
<dbReference type="Proteomes" id="UP000349468">
    <property type="component" value="Unassembled WGS sequence"/>
</dbReference>
<evidence type="ECO:0000313" key="7">
    <source>
        <dbReference type="Proteomes" id="UP000349468"/>
    </source>
</evidence>
<keyword evidence="3 5" id="KW-0732">Signal</keyword>
<dbReference type="Pfam" id="PF03573">
    <property type="entry name" value="OprD"/>
    <property type="match status" value="1"/>
</dbReference>